<dbReference type="PANTHER" id="PTHR30250:SF11">
    <property type="entry name" value="O-ANTIGEN TRANSPORTER-RELATED"/>
    <property type="match status" value="1"/>
</dbReference>
<dbReference type="KEGG" id="amob:HG15A2_28620"/>
<evidence type="ECO:0000256" key="1">
    <source>
        <dbReference type="ARBA" id="ARBA00004651"/>
    </source>
</evidence>
<evidence type="ECO:0000256" key="3">
    <source>
        <dbReference type="ARBA" id="ARBA00022692"/>
    </source>
</evidence>
<dbReference type="Pfam" id="PF01943">
    <property type="entry name" value="Polysacc_synt"/>
    <property type="match status" value="1"/>
</dbReference>
<evidence type="ECO:0000313" key="8">
    <source>
        <dbReference type="Proteomes" id="UP000319852"/>
    </source>
</evidence>
<dbReference type="OrthoDB" id="256720at2"/>
<dbReference type="EMBL" id="CP036263">
    <property type="protein sequence ID" value="QDS99538.1"/>
    <property type="molecule type" value="Genomic_DNA"/>
</dbReference>
<feature type="transmembrane region" description="Helical" evidence="6">
    <location>
        <begin position="447"/>
        <end position="477"/>
    </location>
</feature>
<evidence type="ECO:0000256" key="2">
    <source>
        <dbReference type="ARBA" id="ARBA00022475"/>
    </source>
</evidence>
<feature type="transmembrane region" description="Helical" evidence="6">
    <location>
        <begin position="136"/>
        <end position="158"/>
    </location>
</feature>
<feature type="transmembrane region" description="Helical" evidence="6">
    <location>
        <begin position="389"/>
        <end position="408"/>
    </location>
</feature>
<feature type="transmembrane region" description="Helical" evidence="6">
    <location>
        <begin position="192"/>
        <end position="215"/>
    </location>
</feature>
<sequence length="513" mass="55915">MKSSNETAAKASGKNRLRTDTFATSVFILLAVTLVQRTVGFGRGILLGRWLSPEELGQWDLTYSFLLLAAPLAVLGVPGSFGRYAEQFRQRGQLRTFLKRSMLWTSICCVAATLLIAWGAAFFSDIIFNSQQHVNLTVGIAYCLAAIILHHTLTALLTAMRLYRVVSAMTFAQSMLFAIVALTLVWRSPTTASVLIGYGLACLISSLGALVWAWPGLREIDQPQESVAHNEFWPKLLRFAFFVWVSNLLSHLFAIIDRSMLVHYSGMSPAEAWDQIGQYHTSRIVPMLLVSFADLLGGLLLPHLSADWETGKKEEVSKRLNLTLKLTSLGMLCFGAAVLVTRPFLFGVLLEGKYALGATVLPWTLAGCVWFGLYSISQNYMWCAEKTRLATVPLMWGVGANVTLNLILLPQFGLYGAVLATASATFVCFVASLRLNGQHGMQVDAGTWLMIGVPAVLGLGIIPTALALLGLTFALLATNLVLTETDRRDLAKVVAAALAKFMPSRRATSAATS</sequence>
<feature type="transmembrane region" description="Helical" evidence="6">
    <location>
        <begin position="354"/>
        <end position="377"/>
    </location>
</feature>
<keyword evidence="2" id="KW-1003">Cell membrane</keyword>
<proteinExistence type="predicted"/>
<feature type="transmembrane region" description="Helical" evidence="6">
    <location>
        <begin position="236"/>
        <end position="256"/>
    </location>
</feature>
<dbReference type="PANTHER" id="PTHR30250">
    <property type="entry name" value="PST FAMILY PREDICTED COLANIC ACID TRANSPORTER"/>
    <property type="match status" value="1"/>
</dbReference>
<dbReference type="Proteomes" id="UP000319852">
    <property type="component" value="Chromosome"/>
</dbReference>
<protein>
    <submittedName>
        <fullName evidence="7">MurJ-like flippase</fullName>
    </submittedName>
</protein>
<feature type="transmembrane region" description="Helical" evidence="6">
    <location>
        <begin position="322"/>
        <end position="342"/>
    </location>
</feature>
<evidence type="ECO:0000256" key="5">
    <source>
        <dbReference type="ARBA" id="ARBA00023136"/>
    </source>
</evidence>
<keyword evidence="3 6" id="KW-0812">Transmembrane</keyword>
<dbReference type="AlphaFoldDB" id="A0A517MXC9"/>
<dbReference type="GO" id="GO:0005886">
    <property type="term" value="C:plasma membrane"/>
    <property type="evidence" value="ECO:0007669"/>
    <property type="project" value="UniProtKB-SubCell"/>
</dbReference>
<gene>
    <name evidence="7" type="ORF">HG15A2_28620</name>
</gene>
<feature type="transmembrane region" description="Helical" evidence="6">
    <location>
        <begin position="61"/>
        <end position="81"/>
    </location>
</feature>
<feature type="transmembrane region" description="Helical" evidence="6">
    <location>
        <begin position="165"/>
        <end position="186"/>
    </location>
</feature>
<organism evidence="7 8">
    <name type="scientific">Adhaeretor mobilis</name>
    <dbReference type="NCBI Taxonomy" id="1930276"/>
    <lineage>
        <taxon>Bacteria</taxon>
        <taxon>Pseudomonadati</taxon>
        <taxon>Planctomycetota</taxon>
        <taxon>Planctomycetia</taxon>
        <taxon>Pirellulales</taxon>
        <taxon>Lacipirellulaceae</taxon>
        <taxon>Adhaeretor</taxon>
    </lineage>
</organism>
<accession>A0A517MXC9</accession>
<keyword evidence="4 6" id="KW-1133">Transmembrane helix</keyword>
<comment type="subcellular location">
    <subcellularLocation>
        <location evidence="1">Cell membrane</location>
        <topology evidence="1">Multi-pass membrane protein</topology>
    </subcellularLocation>
</comment>
<reference evidence="7 8" key="1">
    <citation type="submission" date="2019-02" db="EMBL/GenBank/DDBJ databases">
        <title>Deep-cultivation of Planctomycetes and their phenomic and genomic characterization uncovers novel biology.</title>
        <authorList>
            <person name="Wiegand S."/>
            <person name="Jogler M."/>
            <person name="Boedeker C."/>
            <person name="Pinto D."/>
            <person name="Vollmers J."/>
            <person name="Rivas-Marin E."/>
            <person name="Kohn T."/>
            <person name="Peeters S.H."/>
            <person name="Heuer A."/>
            <person name="Rast P."/>
            <person name="Oberbeckmann S."/>
            <person name="Bunk B."/>
            <person name="Jeske O."/>
            <person name="Meyerdierks A."/>
            <person name="Storesund J.E."/>
            <person name="Kallscheuer N."/>
            <person name="Luecker S."/>
            <person name="Lage O.M."/>
            <person name="Pohl T."/>
            <person name="Merkel B.J."/>
            <person name="Hornburger P."/>
            <person name="Mueller R.-W."/>
            <person name="Bruemmer F."/>
            <person name="Labrenz M."/>
            <person name="Spormann A.M."/>
            <person name="Op den Camp H."/>
            <person name="Overmann J."/>
            <person name="Amann R."/>
            <person name="Jetten M.S.M."/>
            <person name="Mascher T."/>
            <person name="Medema M.H."/>
            <person name="Devos D.P."/>
            <person name="Kaster A.-K."/>
            <person name="Ovreas L."/>
            <person name="Rohde M."/>
            <person name="Galperin M.Y."/>
            <person name="Jogler C."/>
        </authorList>
    </citation>
    <scope>NUCLEOTIDE SEQUENCE [LARGE SCALE GENOMIC DNA]</scope>
    <source>
        <strain evidence="7 8">HG15A2</strain>
    </source>
</reference>
<keyword evidence="8" id="KW-1185">Reference proteome</keyword>
<dbReference type="InterPro" id="IPR002797">
    <property type="entry name" value="Polysacc_synth"/>
</dbReference>
<keyword evidence="5 6" id="KW-0472">Membrane</keyword>
<dbReference type="RefSeq" id="WP_145060746.1">
    <property type="nucleotide sequence ID" value="NZ_CP036263.1"/>
</dbReference>
<name>A0A517MXC9_9BACT</name>
<feature type="transmembrane region" description="Helical" evidence="6">
    <location>
        <begin position="284"/>
        <end position="301"/>
    </location>
</feature>
<dbReference type="InterPro" id="IPR050833">
    <property type="entry name" value="Poly_Biosynth_Transport"/>
</dbReference>
<evidence type="ECO:0000256" key="6">
    <source>
        <dbReference type="SAM" id="Phobius"/>
    </source>
</evidence>
<evidence type="ECO:0000313" key="7">
    <source>
        <dbReference type="EMBL" id="QDS99538.1"/>
    </source>
</evidence>
<evidence type="ECO:0000256" key="4">
    <source>
        <dbReference type="ARBA" id="ARBA00022989"/>
    </source>
</evidence>
<feature type="transmembrane region" description="Helical" evidence="6">
    <location>
        <begin position="414"/>
        <end position="435"/>
    </location>
</feature>
<feature type="transmembrane region" description="Helical" evidence="6">
    <location>
        <begin position="102"/>
        <end position="124"/>
    </location>
</feature>